<reference evidence="1" key="1">
    <citation type="submission" date="2024-12" db="EMBL/GenBank/DDBJ databases">
        <title>Comparative genomics and development of molecular markers within Purpureocillium lilacinum and among Purpureocillium species.</title>
        <authorList>
            <person name="Yeh Z.-Y."/>
            <person name="Ni N.-T."/>
            <person name="Lo P.-H."/>
            <person name="Mushyakhwo K."/>
            <person name="Lin C.-F."/>
            <person name="Nai Y.-S."/>
        </authorList>
    </citation>
    <scope>NUCLEOTIDE SEQUENCE</scope>
    <source>
        <strain evidence="1">NCHU-NPUST-175</strain>
    </source>
</reference>
<gene>
    <name evidence="1" type="ORF">ACCO45_007779</name>
</gene>
<sequence>MRAGGSWWAERKERGAQNFSRRVTHAAARFPASSANRRAGKGLWTLHDCEGSHRSDPFAAGVLAFRWRIWHSHLSLIGPASCTPRSGAAGKHWGLTACLHVLHRAGSRWPVTSRDCFTARLPCATALGLPRESPPPAVHRRGTELCPCQSADGVEDTPQRPAPAAMGEPAFRRLASAWPADLSSVAASP</sequence>
<evidence type="ECO:0000313" key="2">
    <source>
        <dbReference type="Proteomes" id="UP001638806"/>
    </source>
</evidence>
<name>A0ACC4DLR6_PURLI</name>
<dbReference type="EMBL" id="JBGNUJ010000007">
    <property type="protein sequence ID" value="KAL3957201.1"/>
    <property type="molecule type" value="Genomic_DNA"/>
</dbReference>
<protein>
    <submittedName>
        <fullName evidence="1">Uncharacterized protein</fullName>
    </submittedName>
</protein>
<evidence type="ECO:0000313" key="1">
    <source>
        <dbReference type="EMBL" id="KAL3957201.1"/>
    </source>
</evidence>
<dbReference type="Proteomes" id="UP001638806">
    <property type="component" value="Unassembled WGS sequence"/>
</dbReference>
<keyword evidence="2" id="KW-1185">Reference proteome</keyword>
<organism evidence="1 2">
    <name type="scientific">Purpureocillium lilacinum</name>
    <name type="common">Paecilomyces lilacinus</name>
    <dbReference type="NCBI Taxonomy" id="33203"/>
    <lineage>
        <taxon>Eukaryota</taxon>
        <taxon>Fungi</taxon>
        <taxon>Dikarya</taxon>
        <taxon>Ascomycota</taxon>
        <taxon>Pezizomycotina</taxon>
        <taxon>Sordariomycetes</taxon>
        <taxon>Hypocreomycetidae</taxon>
        <taxon>Hypocreales</taxon>
        <taxon>Ophiocordycipitaceae</taxon>
        <taxon>Purpureocillium</taxon>
    </lineage>
</organism>
<comment type="caution">
    <text evidence="1">The sequence shown here is derived from an EMBL/GenBank/DDBJ whole genome shotgun (WGS) entry which is preliminary data.</text>
</comment>
<proteinExistence type="predicted"/>
<accession>A0ACC4DLR6</accession>